<accession>A0A8H7UCP9</accession>
<feature type="transmembrane region" description="Helical" evidence="6">
    <location>
        <begin position="368"/>
        <end position="386"/>
    </location>
</feature>
<dbReference type="OrthoDB" id="409173at2759"/>
<feature type="transmembrane region" description="Helical" evidence="6">
    <location>
        <begin position="165"/>
        <end position="187"/>
    </location>
</feature>
<feature type="transmembrane region" description="Helical" evidence="6">
    <location>
        <begin position="321"/>
        <end position="347"/>
    </location>
</feature>
<dbReference type="EMBL" id="JAEPRA010000009">
    <property type="protein sequence ID" value="KAG2180771.1"/>
    <property type="molecule type" value="Genomic_DNA"/>
</dbReference>
<organism evidence="7 8">
    <name type="scientific">Umbelopsis vinacea</name>
    <dbReference type="NCBI Taxonomy" id="44442"/>
    <lineage>
        <taxon>Eukaryota</taxon>
        <taxon>Fungi</taxon>
        <taxon>Fungi incertae sedis</taxon>
        <taxon>Mucoromycota</taxon>
        <taxon>Mucoromycotina</taxon>
        <taxon>Umbelopsidomycetes</taxon>
        <taxon>Umbelopsidales</taxon>
        <taxon>Umbelopsidaceae</taxon>
        <taxon>Umbelopsis</taxon>
    </lineage>
</organism>
<feature type="compositionally biased region" description="Basic and acidic residues" evidence="5">
    <location>
        <begin position="437"/>
        <end position="451"/>
    </location>
</feature>
<protein>
    <recommendedName>
        <fullName evidence="9">Natural resistance-associated macrophage protein</fullName>
    </recommendedName>
</protein>
<dbReference type="GO" id="GO:0030026">
    <property type="term" value="P:intracellular manganese ion homeostasis"/>
    <property type="evidence" value="ECO:0007669"/>
    <property type="project" value="TreeGrafter"/>
</dbReference>
<keyword evidence="3 6" id="KW-1133">Transmembrane helix</keyword>
<feature type="region of interest" description="Disordered" evidence="5">
    <location>
        <begin position="437"/>
        <end position="464"/>
    </location>
</feature>
<dbReference type="NCBIfam" id="NF001923">
    <property type="entry name" value="PRK00701.1"/>
    <property type="match status" value="1"/>
</dbReference>
<dbReference type="Proteomes" id="UP000612746">
    <property type="component" value="Unassembled WGS sequence"/>
</dbReference>
<evidence type="ECO:0000256" key="4">
    <source>
        <dbReference type="ARBA" id="ARBA00023136"/>
    </source>
</evidence>
<keyword evidence="4 6" id="KW-0472">Membrane</keyword>
<feature type="transmembrane region" description="Helical" evidence="6">
    <location>
        <begin position="59"/>
        <end position="78"/>
    </location>
</feature>
<feature type="transmembrane region" description="Helical" evidence="6">
    <location>
        <begin position="392"/>
        <end position="415"/>
    </location>
</feature>
<dbReference type="PANTHER" id="PTHR11706:SF101">
    <property type="entry name" value="MANGANESE TRANSPORTER SMF1"/>
    <property type="match status" value="1"/>
</dbReference>
<dbReference type="AlphaFoldDB" id="A0A8H7UCP9"/>
<dbReference type="GO" id="GO:0005886">
    <property type="term" value="C:plasma membrane"/>
    <property type="evidence" value="ECO:0007669"/>
    <property type="project" value="TreeGrafter"/>
</dbReference>
<name>A0A8H7UCP9_9FUNG</name>
<dbReference type="GO" id="GO:0034755">
    <property type="term" value="P:iron ion transmembrane transport"/>
    <property type="evidence" value="ECO:0007669"/>
    <property type="project" value="TreeGrafter"/>
</dbReference>
<evidence type="ECO:0000256" key="2">
    <source>
        <dbReference type="ARBA" id="ARBA00022692"/>
    </source>
</evidence>
<comment type="subcellular location">
    <subcellularLocation>
        <location evidence="1">Membrane</location>
        <topology evidence="1">Multi-pass membrane protein</topology>
    </subcellularLocation>
</comment>
<dbReference type="InterPro" id="IPR001046">
    <property type="entry name" value="NRAMP_fam"/>
</dbReference>
<feature type="transmembrane region" description="Helical" evidence="6">
    <location>
        <begin position="210"/>
        <end position="230"/>
    </location>
</feature>
<reference evidence="7" key="1">
    <citation type="submission" date="2020-12" db="EMBL/GenBank/DDBJ databases">
        <title>Metabolic potential, ecology and presence of endohyphal bacteria is reflected in genomic diversity of Mucoromycotina.</title>
        <authorList>
            <person name="Muszewska A."/>
            <person name="Okrasinska A."/>
            <person name="Steczkiewicz K."/>
            <person name="Drgas O."/>
            <person name="Orlowska M."/>
            <person name="Perlinska-Lenart U."/>
            <person name="Aleksandrzak-Piekarczyk T."/>
            <person name="Szatraj K."/>
            <person name="Zielenkiewicz U."/>
            <person name="Pilsyk S."/>
            <person name="Malc E."/>
            <person name="Mieczkowski P."/>
            <person name="Kruszewska J.S."/>
            <person name="Biernat P."/>
            <person name="Pawlowska J."/>
        </authorList>
    </citation>
    <scope>NUCLEOTIDE SEQUENCE</scope>
    <source>
        <strain evidence="7">WA0000051536</strain>
    </source>
</reference>
<feature type="transmembrane region" description="Helical" evidence="6">
    <location>
        <begin position="133"/>
        <end position="153"/>
    </location>
</feature>
<feature type="transmembrane region" description="Helical" evidence="6">
    <location>
        <begin position="277"/>
        <end position="301"/>
    </location>
</feature>
<gene>
    <name evidence="7" type="ORF">INT44_003778</name>
</gene>
<evidence type="ECO:0008006" key="9">
    <source>
        <dbReference type="Google" id="ProtNLM"/>
    </source>
</evidence>
<dbReference type="PRINTS" id="PR00447">
    <property type="entry name" value="NATRESASSCMP"/>
</dbReference>
<dbReference type="GO" id="GO:0005384">
    <property type="term" value="F:manganese ion transmembrane transporter activity"/>
    <property type="evidence" value="ECO:0007669"/>
    <property type="project" value="TreeGrafter"/>
</dbReference>
<sequence>MLPHLQLMRGFKTMFSSCKQTLAYFLRFVGPGFIIAVGYLDPGNWASDAEAGSQFGYKLLFIILLSNIMAIYLQYLAIRLGTVSGLDLSQACRKFLPRWLNFILYLLCEAAIVSCDLAEVIGSAIALNLLFNLALPIGVAITGLDVLIILAFYKDDTKSLRIVRVFEVFVMVLVLTVGICFTIELVYSKPVGVDVLKGYLPSRDIFTDPSMLYVAISIIGATVMPHNLYLHSSLVQARCGNWKDTRPSLRDAIDIKQSQNDLDFAIKRHLRYSFWDLFIALLFAFFVNSAILIVFSANFYSASSQTVVGDLFEAHALLKQYLGSAAAVIFALALLCSGQSSTLTATLAGQIIMSGFLGITSRPWLRRLVTRLIAIVPAMIAAAVAGKEGLSNMLIASQVALSIQLPFAVIPLVVFTGMKRVMTISVYKDEASHKRLDSELADNHSDDDNSKSIKSGKTTNIDSRPASMIQDTNEHALEMDIMSVSSKESNNVVKRTGTISEHEEIDIQELEPLLYINNRITNVVSAIISVFIIGLNAYLVITLFMGTSG</sequence>
<dbReference type="GO" id="GO:0015086">
    <property type="term" value="F:cadmium ion transmembrane transporter activity"/>
    <property type="evidence" value="ECO:0007669"/>
    <property type="project" value="TreeGrafter"/>
</dbReference>
<dbReference type="PANTHER" id="PTHR11706">
    <property type="entry name" value="SOLUTE CARRIER PROTEIN FAMILY 11 MEMBER"/>
    <property type="match status" value="1"/>
</dbReference>
<evidence type="ECO:0000313" key="8">
    <source>
        <dbReference type="Proteomes" id="UP000612746"/>
    </source>
</evidence>
<evidence type="ECO:0000313" key="7">
    <source>
        <dbReference type="EMBL" id="KAG2180771.1"/>
    </source>
</evidence>
<feature type="transmembrane region" description="Helical" evidence="6">
    <location>
        <begin position="99"/>
        <end position="127"/>
    </location>
</feature>
<feature type="transmembrane region" description="Helical" evidence="6">
    <location>
        <begin position="523"/>
        <end position="545"/>
    </location>
</feature>
<evidence type="ECO:0000256" key="1">
    <source>
        <dbReference type="ARBA" id="ARBA00004141"/>
    </source>
</evidence>
<dbReference type="HAMAP" id="MF_00221">
    <property type="entry name" value="NRAMP"/>
    <property type="match status" value="1"/>
</dbReference>
<feature type="transmembrane region" description="Helical" evidence="6">
    <location>
        <begin position="21"/>
        <end position="39"/>
    </location>
</feature>
<keyword evidence="2 6" id="KW-0812">Transmembrane</keyword>
<feature type="compositionally biased region" description="Polar residues" evidence="5">
    <location>
        <begin position="452"/>
        <end position="462"/>
    </location>
</feature>
<evidence type="ECO:0000256" key="3">
    <source>
        <dbReference type="ARBA" id="ARBA00022989"/>
    </source>
</evidence>
<dbReference type="NCBIfam" id="TIGR01197">
    <property type="entry name" value="nramp"/>
    <property type="match status" value="1"/>
</dbReference>
<keyword evidence="8" id="KW-1185">Reference proteome</keyword>
<dbReference type="NCBIfam" id="NF037982">
    <property type="entry name" value="Nramp_1"/>
    <property type="match status" value="1"/>
</dbReference>
<dbReference type="Pfam" id="PF01566">
    <property type="entry name" value="Nramp"/>
    <property type="match status" value="1"/>
</dbReference>
<evidence type="ECO:0000256" key="5">
    <source>
        <dbReference type="SAM" id="MobiDB-lite"/>
    </source>
</evidence>
<proteinExistence type="inferred from homology"/>
<comment type="caution">
    <text evidence="7">The sequence shown here is derived from an EMBL/GenBank/DDBJ whole genome shotgun (WGS) entry which is preliminary data.</text>
</comment>
<evidence type="ECO:0000256" key="6">
    <source>
        <dbReference type="SAM" id="Phobius"/>
    </source>
</evidence>